<comment type="similarity">
    <text evidence="7">Belongs to the exonuclease superfamily. TREX family.</text>
</comment>
<organism evidence="9 10">
    <name type="scientific">Zostera marina</name>
    <name type="common">Eelgrass</name>
    <dbReference type="NCBI Taxonomy" id="29655"/>
    <lineage>
        <taxon>Eukaryota</taxon>
        <taxon>Viridiplantae</taxon>
        <taxon>Streptophyta</taxon>
        <taxon>Embryophyta</taxon>
        <taxon>Tracheophyta</taxon>
        <taxon>Spermatophyta</taxon>
        <taxon>Magnoliopsida</taxon>
        <taxon>Liliopsida</taxon>
        <taxon>Zosteraceae</taxon>
        <taxon>Zostera</taxon>
    </lineage>
</organism>
<dbReference type="InterPro" id="IPR040393">
    <property type="entry name" value="TREX1/2"/>
</dbReference>
<dbReference type="OMA" id="ITNANVH"/>
<keyword evidence="3" id="KW-0479">Metal-binding</keyword>
<evidence type="ECO:0000256" key="7">
    <source>
        <dbReference type="ARBA" id="ARBA00025769"/>
    </source>
</evidence>
<evidence type="ECO:0000256" key="2">
    <source>
        <dbReference type="ARBA" id="ARBA00022722"/>
    </source>
</evidence>
<dbReference type="InterPro" id="IPR036397">
    <property type="entry name" value="RNaseH_sf"/>
</dbReference>
<dbReference type="PANTHER" id="PTHR13058:SF19">
    <property type="entry name" value="LD40940P"/>
    <property type="match status" value="1"/>
</dbReference>
<dbReference type="SUPFAM" id="SSF53098">
    <property type="entry name" value="Ribonuclease H-like"/>
    <property type="match status" value="1"/>
</dbReference>
<dbReference type="InterPro" id="IPR013520">
    <property type="entry name" value="Ribonucl_H"/>
</dbReference>
<reference evidence="10" key="1">
    <citation type="journal article" date="2016" name="Nature">
        <title>The genome of the seagrass Zostera marina reveals angiosperm adaptation to the sea.</title>
        <authorList>
            <person name="Olsen J.L."/>
            <person name="Rouze P."/>
            <person name="Verhelst B."/>
            <person name="Lin Y.-C."/>
            <person name="Bayer T."/>
            <person name="Collen J."/>
            <person name="Dattolo E."/>
            <person name="De Paoli E."/>
            <person name="Dittami S."/>
            <person name="Maumus F."/>
            <person name="Michel G."/>
            <person name="Kersting A."/>
            <person name="Lauritano C."/>
            <person name="Lohaus R."/>
            <person name="Toepel M."/>
            <person name="Tonon T."/>
            <person name="Vanneste K."/>
            <person name="Amirebrahimi M."/>
            <person name="Brakel J."/>
            <person name="Bostroem C."/>
            <person name="Chovatia M."/>
            <person name="Grimwood J."/>
            <person name="Jenkins J.W."/>
            <person name="Jueterbock A."/>
            <person name="Mraz A."/>
            <person name="Stam W.T."/>
            <person name="Tice H."/>
            <person name="Bornberg-Bauer E."/>
            <person name="Green P.J."/>
            <person name="Pearson G.A."/>
            <person name="Procaccini G."/>
            <person name="Duarte C.M."/>
            <person name="Schmutz J."/>
            <person name="Reusch T.B.H."/>
            <person name="Van de Peer Y."/>
        </authorList>
    </citation>
    <scope>NUCLEOTIDE SEQUENCE [LARGE SCALE GENOMIC DNA]</scope>
    <source>
        <strain evidence="10">cv. Finnish</strain>
    </source>
</reference>
<evidence type="ECO:0000313" key="9">
    <source>
        <dbReference type="EMBL" id="KMZ71992.1"/>
    </source>
</evidence>
<evidence type="ECO:0000256" key="3">
    <source>
        <dbReference type="ARBA" id="ARBA00022723"/>
    </source>
</evidence>
<feature type="domain" description="Exonuclease" evidence="8">
    <location>
        <begin position="107"/>
        <end position="282"/>
    </location>
</feature>
<dbReference type="EMBL" id="LFYR01000644">
    <property type="protein sequence ID" value="KMZ71992.1"/>
    <property type="molecule type" value="Genomic_DNA"/>
</dbReference>
<evidence type="ECO:0000313" key="10">
    <source>
        <dbReference type="Proteomes" id="UP000036987"/>
    </source>
</evidence>
<keyword evidence="10" id="KW-1185">Reference proteome</keyword>
<dbReference type="OrthoDB" id="10250935at2759"/>
<dbReference type="Proteomes" id="UP000036987">
    <property type="component" value="Unassembled WGS sequence"/>
</dbReference>
<dbReference type="GO" id="GO:0046872">
    <property type="term" value="F:metal ion binding"/>
    <property type="evidence" value="ECO:0007669"/>
    <property type="project" value="UniProtKB-KW"/>
</dbReference>
<keyword evidence="4" id="KW-0378">Hydrolase</keyword>
<dbReference type="CDD" id="cd06127">
    <property type="entry name" value="DEDDh"/>
    <property type="match status" value="1"/>
</dbReference>
<dbReference type="GO" id="GO:0003676">
    <property type="term" value="F:nucleic acid binding"/>
    <property type="evidence" value="ECO:0007669"/>
    <property type="project" value="InterPro"/>
</dbReference>
<keyword evidence="6" id="KW-0460">Magnesium</keyword>
<dbReference type="GO" id="GO:0005737">
    <property type="term" value="C:cytoplasm"/>
    <property type="evidence" value="ECO:0000318"/>
    <property type="project" value="GO_Central"/>
</dbReference>
<dbReference type="Pfam" id="PF00929">
    <property type="entry name" value="RNase_T"/>
    <property type="match status" value="1"/>
</dbReference>
<accession>A0A0K9PUQ8</accession>
<sequence>MFYTMSISCILSGNFHHMKNGIGNRGWIRAAGTNFGNIRSIGSCEFKPITMESQASNTANTNSKPSDFNTKAAIDHKWKSSNGASVSEWKTIQRLTPDRKKFDWPAVVIVFDIETTGFSHSRDRIIEVAFRDLVGGKKSTFHTLVNPEKVITNANVHGIRTDMVSKPDIPRMKDLIPIMLKFVESRKLDGKPVVFIAHNGRTFDVPFFIREFKRCSFEIPSDWLFVDTLPLARKLVKPDGSKSLHALQQHYEIQLSGPSHRAMQDVNILSMILQKISFELKLSVADLVKYAFKASDITTKHQPPRTTTTTNSRKSSNS</sequence>
<name>A0A0K9PUQ8_ZOSMR</name>
<comment type="caution">
    <text evidence="9">The sequence shown here is derived from an EMBL/GenBank/DDBJ whole genome shotgun (WGS) entry which is preliminary data.</text>
</comment>
<comment type="cofactor">
    <cofactor evidence="1">
        <name>Mg(2+)</name>
        <dbReference type="ChEBI" id="CHEBI:18420"/>
    </cofactor>
</comment>
<dbReference type="InterPro" id="IPR012337">
    <property type="entry name" value="RNaseH-like_sf"/>
</dbReference>
<dbReference type="AlphaFoldDB" id="A0A0K9PUQ8"/>
<evidence type="ECO:0000256" key="6">
    <source>
        <dbReference type="ARBA" id="ARBA00022842"/>
    </source>
</evidence>
<keyword evidence="2" id="KW-0540">Nuclease</keyword>
<evidence type="ECO:0000256" key="5">
    <source>
        <dbReference type="ARBA" id="ARBA00022839"/>
    </source>
</evidence>
<dbReference type="Gene3D" id="3.30.420.10">
    <property type="entry name" value="Ribonuclease H-like superfamily/Ribonuclease H"/>
    <property type="match status" value="1"/>
</dbReference>
<evidence type="ECO:0000259" key="8">
    <source>
        <dbReference type="SMART" id="SM00479"/>
    </source>
</evidence>
<gene>
    <name evidence="9" type="ORF">ZOSMA_170G00130</name>
</gene>
<dbReference type="GO" id="GO:0008296">
    <property type="term" value="F:3'-5'-DNA exonuclease activity"/>
    <property type="evidence" value="ECO:0000318"/>
    <property type="project" value="GO_Central"/>
</dbReference>
<evidence type="ECO:0000256" key="1">
    <source>
        <dbReference type="ARBA" id="ARBA00001946"/>
    </source>
</evidence>
<dbReference type="GO" id="GO:0006308">
    <property type="term" value="P:DNA catabolic process"/>
    <property type="evidence" value="ECO:0000318"/>
    <property type="project" value="GO_Central"/>
</dbReference>
<dbReference type="STRING" id="29655.A0A0K9PUQ8"/>
<keyword evidence="5" id="KW-0269">Exonuclease</keyword>
<protein>
    <submittedName>
        <fullName evidence="9">DNA polymerase III polC-type</fullName>
    </submittedName>
</protein>
<dbReference type="SMART" id="SM00479">
    <property type="entry name" value="EXOIII"/>
    <property type="match status" value="1"/>
</dbReference>
<proteinExistence type="inferred from homology"/>
<dbReference type="PANTHER" id="PTHR13058">
    <property type="entry name" value="THREE PRIME REPAIR EXONUCLEASE 1, 2"/>
    <property type="match status" value="1"/>
</dbReference>
<evidence type="ECO:0000256" key="4">
    <source>
        <dbReference type="ARBA" id="ARBA00022801"/>
    </source>
</evidence>